<feature type="domain" description="DNA-directed RNA polymerase RpoA/D/Rpb3-type" evidence="10">
    <location>
        <begin position="21"/>
        <end position="250"/>
    </location>
</feature>
<dbReference type="GO" id="GO:0006351">
    <property type="term" value="P:DNA-templated transcription"/>
    <property type="evidence" value="ECO:0007669"/>
    <property type="project" value="InterPro"/>
</dbReference>
<comment type="catalytic activity">
    <reaction evidence="9">
        <text>RNA(n) + a ribonucleoside 5'-triphosphate = RNA(n+1) + diphosphate</text>
        <dbReference type="Rhea" id="RHEA:21248"/>
        <dbReference type="Rhea" id="RHEA-COMP:14527"/>
        <dbReference type="Rhea" id="RHEA-COMP:17342"/>
        <dbReference type="ChEBI" id="CHEBI:33019"/>
        <dbReference type="ChEBI" id="CHEBI:61557"/>
        <dbReference type="ChEBI" id="CHEBI:140395"/>
        <dbReference type="EC" id="2.7.7.6"/>
    </reaction>
</comment>
<gene>
    <name evidence="11" type="primary">rpoA</name>
</gene>
<evidence type="ECO:0000256" key="7">
    <source>
        <dbReference type="ARBA" id="ARBA00023163"/>
    </source>
</evidence>
<dbReference type="Gene3D" id="2.170.120.12">
    <property type="entry name" value="DNA-directed RNA polymerase, insert domain"/>
    <property type="match status" value="1"/>
</dbReference>
<dbReference type="SUPFAM" id="SSF56553">
    <property type="entry name" value="Insert subdomain of RNA polymerase alpha subunit"/>
    <property type="match status" value="1"/>
</dbReference>
<sequence length="370" mass="42223">MNSQFFVSCLESRMEDETNWYSRFELGPFLQGQALTVANSLRRTLLAQQKGIFLIAVEIEGAVHEYSRLEAVKESILDILLNLRQISFIVKDENDFPDKQETLLGYFDIQGPGVVKASDLKLPKNIECINPNHCIATLTRNVSFQGRFLILLNSNFNFKANSIGDPLTFSPELFRQEINGKLPNTNWLYINPSFSPIQRVNYVVQANSNILLDKEIIILELWTNGTIHPKKAIQKSCFELAQLFSGLSVFNEDSLKISSILNRFKSIKTEITEEKGTFRELKEKIVFSSGQNENNFQEKFVDRVSSILDLDIANLNLSLQLYLTLKKLNIQNIGNLIQYKKEELKHVSNFSSDNITQVENSLKIFGLALN</sequence>
<dbReference type="EMBL" id="KM462867">
    <property type="protein sequence ID" value="AIT93928.1"/>
    <property type="molecule type" value="Genomic_DNA"/>
</dbReference>
<dbReference type="Gene3D" id="3.30.1360.10">
    <property type="entry name" value="RNA polymerase, RBP11-like subunit"/>
    <property type="match status" value="1"/>
</dbReference>
<dbReference type="GO" id="GO:0005737">
    <property type="term" value="C:cytoplasm"/>
    <property type="evidence" value="ECO:0007669"/>
    <property type="project" value="UniProtKB-ARBA"/>
</dbReference>
<dbReference type="InterPro" id="IPR036603">
    <property type="entry name" value="RBP11-like"/>
</dbReference>
<dbReference type="InterPro" id="IPR011262">
    <property type="entry name" value="DNA-dir_RNA_pol_insert"/>
</dbReference>
<dbReference type="SUPFAM" id="SSF55257">
    <property type="entry name" value="RBP11-like subunits of RNA polymerase"/>
    <property type="match status" value="1"/>
</dbReference>
<dbReference type="SMART" id="SM00662">
    <property type="entry name" value="RPOLD"/>
    <property type="match status" value="1"/>
</dbReference>
<evidence type="ECO:0000256" key="5">
    <source>
        <dbReference type="ARBA" id="ARBA00022679"/>
    </source>
</evidence>
<dbReference type="CDD" id="cd06928">
    <property type="entry name" value="RNAP_alpha_NTD"/>
    <property type="match status" value="1"/>
</dbReference>
<dbReference type="Pfam" id="PF01000">
    <property type="entry name" value="RNA_pol_A_bac"/>
    <property type="match status" value="1"/>
</dbReference>
<comment type="function">
    <text evidence="1">DNA-dependent RNA polymerase catalyzes the transcription of DNA into RNA using the four ribonucleoside triphosphates as substrates.</text>
</comment>
<evidence type="ECO:0000259" key="10">
    <source>
        <dbReference type="SMART" id="SM00662"/>
    </source>
</evidence>
<comment type="similarity">
    <text evidence="2">Belongs to the RNA polymerase alpha chain family.</text>
</comment>
<keyword evidence="11" id="KW-0934">Plastid</keyword>
<evidence type="ECO:0000256" key="9">
    <source>
        <dbReference type="ARBA" id="ARBA00048552"/>
    </source>
</evidence>
<keyword evidence="6" id="KW-0548">Nucleotidyltransferase</keyword>
<accession>A0A097KL85</accession>
<keyword evidence="4" id="KW-0240">DNA-directed RNA polymerase</keyword>
<evidence type="ECO:0000313" key="11">
    <source>
        <dbReference type="EMBL" id="AIT93928.1"/>
    </source>
</evidence>
<protein>
    <recommendedName>
        <fullName evidence="3">DNA-directed RNA polymerase</fullName>
        <ecNumber evidence="3">2.7.7.6</ecNumber>
    </recommendedName>
    <alternativeName>
        <fullName evidence="8">Plastid-encoded RNA polymerase subunit alpha</fullName>
    </alternativeName>
</protein>
<dbReference type="InterPro" id="IPR011260">
    <property type="entry name" value="RNAP_asu_C"/>
</dbReference>
<keyword evidence="5" id="KW-0808">Transferase</keyword>
<dbReference type="InterPro" id="IPR036643">
    <property type="entry name" value="RNApol_insert_sf"/>
</dbReference>
<dbReference type="GO" id="GO:0000428">
    <property type="term" value="C:DNA-directed RNA polymerase complex"/>
    <property type="evidence" value="ECO:0007669"/>
    <property type="project" value="UniProtKB-KW"/>
</dbReference>
<dbReference type="GO" id="GO:0046983">
    <property type="term" value="F:protein dimerization activity"/>
    <property type="evidence" value="ECO:0007669"/>
    <property type="project" value="InterPro"/>
</dbReference>
<dbReference type="Gene3D" id="1.10.150.20">
    <property type="entry name" value="5' to 3' exonuclease, C-terminal subdomain"/>
    <property type="match status" value="1"/>
</dbReference>
<keyword evidence="7" id="KW-0804">Transcription</keyword>
<dbReference type="AlphaFoldDB" id="A0A097KL85"/>
<dbReference type="SUPFAM" id="SSF47789">
    <property type="entry name" value="C-terminal domain of RNA polymerase alpha subunit"/>
    <property type="match status" value="1"/>
</dbReference>
<evidence type="ECO:0000256" key="1">
    <source>
        <dbReference type="ARBA" id="ARBA00004026"/>
    </source>
</evidence>
<evidence type="ECO:0000256" key="6">
    <source>
        <dbReference type="ARBA" id="ARBA00022695"/>
    </source>
</evidence>
<dbReference type="GO" id="GO:0003899">
    <property type="term" value="F:DNA-directed RNA polymerase activity"/>
    <property type="evidence" value="ECO:0007669"/>
    <property type="project" value="UniProtKB-EC"/>
</dbReference>
<proteinExistence type="inferred from homology"/>
<geneLocation type="chloroplast" evidence="11"/>
<dbReference type="Pfam" id="PF03118">
    <property type="entry name" value="RNA_pol_A_CTD"/>
    <property type="match status" value="1"/>
</dbReference>
<evidence type="ECO:0000256" key="8">
    <source>
        <dbReference type="ARBA" id="ARBA00031776"/>
    </source>
</evidence>
<dbReference type="GeneID" id="22159126"/>
<name>A0A097KL85_9CHLO</name>
<dbReference type="InterPro" id="IPR011263">
    <property type="entry name" value="DNA-dir_RNA_pol_RpoA/D/Rpb3"/>
</dbReference>
<evidence type="ECO:0000256" key="2">
    <source>
        <dbReference type="ARBA" id="ARBA00007123"/>
    </source>
</evidence>
<dbReference type="RefSeq" id="YP_009105267.1">
    <property type="nucleotide sequence ID" value="NC_025530.1"/>
</dbReference>
<dbReference type="Pfam" id="PF01193">
    <property type="entry name" value="RNA_pol_L"/>
    <property type="match status" value="1"/>
</dbReference>
<dbReference type="EC" id="2.7.7.6" evidence="3"/>
<reference evidence="11" key="1">
    <citation type="journal article" date="2014" name="BMC Evol. Biol.">
        <title>Chloroplast phylogenomic analysis resolves deep-level relationships within the green algal class Trebouxiophyceae.</title>
        <authorList>
            <person name="Lemieux C."/>
            <person name="Otis C."/>
            <person name="Turmel M."/>
        </authorList>
    </citation>
    <scope>NUCLEOTIDE SEQUENCE</scope>
</reference>
<evidence type="ECO:0000256" key="3">
    <source>
        <dbReference type="ARBA" id="ARBA00012418"/>
    </source>
</evidence>
<dbReference type="GO" id="GO:0003677">
    <property type="term" value="F:DNA binding"/>
    <property type="evidence" value="ECO:0007669"/>
    <property type="project" value="InterPro"/>
</dbReference>
<evidence type="ECO:0000256" key="4">
    <source>
        <dbReference type="ARBA" id="ARBA00022478"/>
    </source>
</evidence>
<organism evidence="11">
    <name type="scientific">Pedinomonas tuberculata</name>
    <dbReference type="NCBI Taxonomy" id="160064"/>
    <lineage>
        <taxon>Eukaryota</taxon>
        <taxon>Viridiplantae</taxon>
        <taxon>Chlorophyta</taxon>
        <taxon>core chlorophytes</taxon>
        <taxon>Pedinophyceae</taxon>
        <taxon>Pedinomonadales</taxon>
        <taxon>Pedinomonadaceae</taxon>
        <taxon>Pedinomonas</taxon>
    </lineage>
</organism>
<keyword evidence="11" id="KW-0150">Chloroplast</keyword>